<protein>
    <submittedName>
        <fullName evidence="1">Flp/Fap pilin component</fullName>
    </submittedName>
</protein>
<dbReference type="Proteomes" id="UP000006443">
    <property type="component" value="Unassembled WGS sequence"/>
</dbReference>
<evidence type="ECO:0000313" key="2">
    <source>
        <dbReference type="Proteomes" id="UP000006443"/>
    </source>
</evidence>
<accession>C0GKL4</accession>
<proteinExistence type="predicted"/>
<reference evidence="1 2" key="1">
    <citation type="submission" date="2009-02" db="EMBL/GenBank/DDBJ databases">
        <title>Sequencing of the draft genome and assembly of Dethiobacter alkaliphilus AHT 1.</title>
        <authorList>
            <consortium name="US DOE Joint Genome Institute (JGI-PGF)"/>
            <person name="Lucas S."/>
            <person name="Copeland A."/>
            <person name="Lapidus A."/>
            <person name="Glavina del Rio T."/>
            <person name="Dalin E."/>
            <person name="Tice H."/>
            <person name="Bruce D."/>
            <person name="Goodwin L."/>
            <person name="Pitluck S."/>
            <person name="Larimer F."/>
            <person name="Land M.L."/>
            <person name="Hauser L."/>
            <person name="Muyzer G."/>
        </authorList>
    </citation>
    <scope>NUCLEOTIDE SEQUENCE [LARGE SCALE GENOMIC DNA]</scope>
    <source>
        <strain evidence="1 2">AHT 1</strain>
    </source>
</reference>
<evidence type="ECO:0000313" key="1">
    <source>
        <dbReference type="EMBL" id="EEG76106.1"/>
    </source>
</evidence>
<dbReference type="AlphaFoldDB" id="C0GKL4"/>
<keyword evidence="2" id="KW-1185">Reference proteome</keyword>
<dbReference type="RefSeq" id="WP_008519017.1">
    <property type="nucleotide sequence ID" value="NZ_ACJM01000025.1"/>
</dbReference>
<dbReference type="EMBL" id="ACJM01000025">
    <property type="protein sequence ID" value="EEG76106.1"/>
    <property type="molecule type" value="Genomic_DNA"/>
</dbReference>
<sequence length="57" mass="6180">MAMLMALIREESGQGMTEYALILAFVALAVVLVLGQMAEPIVDMFHRTIAAFDPEPG</sequence>
<dbReference type="STRING" id="555088.DealDRAFT_3023"/>
<organism evidence="1 2">
    <name type="scientific">Dethiobacter alkaliphilus AHT 1</name>
    <dbReference type="NCBI Taxonomy" id="555088"/>
    <lineage>
        <taxon>Bacteria</taxon>
        <taxon>Bacillati</taxon>
        <taxon>Bacillota</taxon>
        <taxon>Dethiobacteria</taxon>
        <taxon>Dethiobacterales</taxon>
        <taxon>Dethiobacteraceae</taxon>
        <taxon>Dethiobacter</taxon>
    </lineage>
</organism>
<name>C0GKL4_DETAL</name>
<comment type="caution">
    <text evidence="1">The sequence shown here is derived from an EMBL/GenBank/DDBJ whole genome shotgun (WGS) entry which is preliminary data.</text>
</comment>
<gene>
    <name evidence="1" type="ORF">DealDRAFT_3023</name>
</gene>